<feature type="compositionally biased region" description="Basic residues" evidence="1">
    <location>
        <begin position="179"/>
        <end position="192"/>
    </location>
</feature>
<feature type="compositionally biased region" description="Basic and acidic residues" evidence="1">
    <location>
        <begin position="160"/>
        <end position="173"/>
    </location>
</feature>
<dbReference type="EMBL" id="VSRR010006231">
    <property type="protein sequence ID" value="MPC44331.1"/>
    <property type="molecule type" value="Genomic_DNA"/>
</dbReference>
<dbReference type="AlphaFoldDB" id="A0A5B7FB19"/>
<dbReference type="Proteomes" id="UP000324222">
    <property type="component" value="Unassembled WGS sequence"/>
</dbReference>
<feature type="region of interest" description="Disordered" evidence="1">
    <location>
        <begin position="122"/>
        <end position="192"/>
    </location>
</feature>
<organism evidence="2 3">
    <name type="scientific">Portunus trituberculatus</name>
    <name type="common">Swimming crab</name>
    <name type="synonym">Neptunus trituberculatus</name>
    <dbReference type="NCBI Taxonomy" id="210409"/>
    <lineage>
        <taxon>Eukaryota</taxon>
        <taxon>Metazoa</taxon>
        <taxon>Ecdysozoa</taxon>
        <taxon>Arthropoda</taxon>
        <taxon>Crustacea</taxon>
        <taxon>Multicrustacea</taxon>
        <taxon>Malacostraca</taxon>
        <taxon>Eumalacostraca</taxon>
        <taxon>Eucarida</taxon>
        <taxon>Decapoda</taxon>
        <taxon>Pleocyemata</taxon>
        <taxon>Brachyura</taxon>
        <taxon>Eubrachyura</taxon>
        <taxon>Portunoidea</taxon>
        <taxon>Portunidae</taxon>
        <taxon>Portuninae</taxon>
        <taxon>Portunus</taxon>
    </lineage>
</organism>
<feature type="compositionally biased region" description="Basic residues" evidence="1">
    <location>
        <begin position="145"/>
        <end position="155"/>
    </location>
</feature>
<gene>
    <name evidence="2" type="ORF">E2C01_038004</name>
</gene>
<keyword evidence="3" id="KW-1185">Reference proteome</keyword>
<evidence type="ECO:0000256" key="1">
    <source>
        <dbReference type="SAM" id="MobiDB-lite"/>
    </source>
</evidence>
<comment type="caution">
    <text evidence="2">The sequence shown here is derived from an EMBL/GenBank/DDBJ whole genome shotgun (WGS) entry which is preliminary data.</text>
</comment>
<name>A0A5B7FB19_PORTR</name>
<accession>A0A5B7FB19</accession>
<feature type="compositionally biased region" description="Low complexity" evidence="1">
    <location>
        <begin position="122"/>
        <end position="131"/>
    </location>
</feature>
<reference evidence="2 3" key="1">
    <citation type="submission" date="2019-05" db="EMBL/GenBank/DDBJ databases">
        <title>Another draft genome of Portunus trituberculatus and its Hox gene families provides insights of decapod evolution.</title>
        <authorList>
            <person name="Jeong J.-H."/>
            <person name="Song I."/>
            <person name="Kim S."/>
            <person name="Choi T."/>
            <person name="Kim D."/>
            <person name="Ryu S."/>
            <person name="Kim W."/>
        </authorList>
    </citation>
    <scope>NUCLEOTIDE SEQUENCE [LARGE SCALE GENOMIC DNA]</scope>
    <source>
        <tissue evidence="2">Muscle</tissue>
    </source>
</reference>
<proteinExistence type="predicted"/>
<evidence type="ECO:0000313" key="3">
    <source>
        <dbReference type="Proteomes" id="UP000324222"/>
    </source>
</evidence>
<evidence type="ECO:0000313" key="2">
    <source>
        <dbReference type="EMBL" id="MPC44331.1"/>
    </source>
</evidence>
<protein>
    <submittedName>
        <fullName evidence="2">Uncharacterized protein</fullName>
    </submittedName>
</protein>
<sequence length="192" mass="21342">MVQREHKPSYTNLVGTKATGYTHRHADRNRSNTEVKGIWRTSTASLRLPSPLLLADTTKCLAGKPWRVSLKPVHIVENHRGNRKVYAKPIKSHTRSQTHTQARLASSVLRLASRAAAGGAAEGVSGVHSASKQSSPPQGGIRFIMSRRNKIKGRTNKSGGRKERWKAGRKEGRQSASGRKAKRNKEKKRRKK</sequence>